<reference evidence="2 3" key="1">
    <citation type="journal article" date="2021" name="Elife">
        <title>Chloroplast acquisition without the gene transfer in kleptoplastic sea slugs, Plakobranchus ocellatus.</title>
        <authorList>
            <person name="Maeda T."/>
            <person name="Takahashi S."/>
            <person name="Yoshida T."/>
            <person name="Shimamura S."/>
            <person name="Takaki Y."/>
            <person name="Nagai Y."/>
            <person name="Toyoda A."/>
            <person name="Suzuki Y."/>
            <person name="Arimoto A."/>
            <person name="Ishii H."/>
            <person name="Satoh N."/>
            <person name="Nishiyama T."/>
            <person name="Hasebe M."/>
            <person name="Maruyama T."/>
            <person name="Minagawa J."/>
            <person name="Obokata J."/>
            <person name="Shigenobu S."/>
        </authorList>
    </citation>
    <scope>NUCLEOTIDE SEQUENCE [LARGE SCALE GENOMIC DNA]</scope>
</reference>
<dbReference type="GO" id="GO:0006259">
    <property type="term" value="P:DNA metabolic process"/>
    <property type="evidence" value="ECO:0007669"/>
    <property type="project" value="UniProtKB-ARBA"/>
</dbReference>
<dbReference type="InterPro" id="IPR036397">
    <property type="entry name" value="RNaseH_sf"/>
</dbReference>
<dbReference type="EMBL" id="BLXT01000976">
    <property type="protein sequence ID" value="GFN82077.1"/>
    <property type="molecule type" value="Genomic_DNA"/>
</dbReference>
<dbReference type="Proteomes" id="UP000735302">
    <property type="component" value="Unassembled WGS sequence"/>
</dbReference>
<dbReference type="Gene3D" id="3.30.420.10">
    <property type="entry name" value="Ribonuclease H-like superfamily/Ribonuclease H"/>
    <property type="match status" value="1"/>
</dbReference>
<accession>A0AAV3YI65</accession>
<comment type="caution">
    <text evidence="2">The sequence shown here is derived from an EMBL/GenBank/DDBJ whole genome shotgun (WGS) entry which is preliminary data.</text>
</comment>
<evidence type="ECO:0000313" key="2">
    <source>
        <dbReference type="EMBL" id="GFN82077.1"/>
    </source>
</evidence>
<proteinExistence type="predicted"/>
<evidence type="ECO:0000256" key="1">
    <source>
        <dbReference type="SAM" id="MobiDB-lite"/>
    </source>
</evidence>
<name>A0AAV3YI65_9GAST</name>
<keyword evidence="3" id="KW-1185">Reference proteome</keyword>
<dbReference type="GO" id="GO:0003676">
    <property type="term" value="F:nucleic acid binding"/>
    <property type="evidence" value="ECO:0007669"/>
    <property type="project" value="InterPro"/>
</dbReference>
<dbReference type="SUPFAM" id="SSF56672">
    <property type="entry name" value="DNA/RNA polymerases"/>
    <property type="match status" value="1"/>
</dbReference>
<gene>
    <name evidence="2" type="ORF">PoB_000858300</name>
</gene>
<feature type="region of interest" description="Disordered" evidence="1">
    <location>
        <begin position="16"/>
        <end position="50"/>
    </location>
</feature>
<protein>
    <submittedName>
        <fullName evidence="2">GDP-mannose-4,6-dehydratase</fullName>
    </submittedName>
</protein>
<evidence type="ECO:0000313" key="3">
    <source>
        <dbReference type="Proteomes" id="UP000735302"/>
    </source>
</evidence>
<dbReference type="InterPro" id="IPR043502">
    <property type="entry name" value="DNA/RNA_pol_sf"/>
</dbReference>
<sequence length="191" mass="22246">MEDESSFDKMVAALNQHLNPKVNREIQRSETTQPRQVKTRPRQKLNPESMCVPPKMNRRLRMTMFSCQPLVERRFIPLQKTKQKPDIDKKKCEYMKPTIEFLGQVFMAEGFKPCPSKLQESCEISAPANTSEPQANGEIEIFMRTIKKPIKAAQAENNNWKPEMLKFLQAYRAAKQPRTSQPQQMYCLIVL</sequence>
<organism evidence="2 3">
    <name type="scientific">Plakobranchus ocellatus</name>
    <dbReference type="NCBI Taxonomy" id="259542"/>
    <lineage>
        <taxon>Eukaryota</taxon>
        <taxon>Metazoa</taxon>
        <taxon>Spiralia</taxon>
        <taxon>Lophotrochozoa</taxon>
        <taxon>Mollusca</taxon>
        <taxon>Gastropoda</taxon>
        <taxon>Heterobranchia</taxon>
        <taxon>Euthyneura</taxon>
        <taxon>Panpulmonata</taxon>
        <taxon>Sacoglossa</taxon>
        <taxon>Placobranchoidea</taxon>
        <taxon>Plakobranchidae</taxon>
        <taxon>Plakobranchus</taxon>
    </lineage>
</organism>
<dbReference type="AlphaFoldDB" id="A0AAV3YI65"/>